<evidence type="ECO:0000313" key="2">
    <source>
        <dbReference type="EMBL" id="QBP42512.1"/>
    </source>
</evidence>
<dbReference type="InterPro" id="IPR008927">
    <property type="entry name" value="6-PGluconate_DH-like_C_sf"/>
</dbReference>
<gene>
    <name evidence="2" type="ORF">E2636_15760</name>
</gene>
<sequence>MRVVESMNKEKITIIGAGHGGYSATADMILKGYDVTLYELPEYRENLFPLIKTGKLRVTGEIQGIVDIPKIEIEINKAIEFATIILIITHGGTHRKLAEMMAPFIKGEQIIVLLPGYTGGALCFEQIFKQKGVKKGYTLAEANTLPYACRKITGEPAVHVKLYLKKFLISAFPAVKNDEFLSVFQKLYPNAHKVENVLETGFNNGNPVLNVVPCVFNAGRIEYAKGEYQHFQEGVTPSVARVMGELDLERIGVGKSLGIKLVPYLERVMETGYVQSNASWYEAIQTSLHLTAKGPDSLQHRYLTEDVPYGLTPWYHFAKDRNIDVKLMESLIQLASALSDENYFETGRTLEEMGINDMTNHELNQFLLYGS</sequence>
<dbReference type="InterPro" id="IPR036291">
    <property type="entry name" value="NAD(P)-bd_dom_sf"/>
</dbReference>
<dbReference type="PANTHER" id="PTHR38015">
    <property type="entry name" value="BLR6086 PROTEIN"/>
    <property type="match status" value="1"/>
</dbReference>
<keyword evidence="3" id="KW-1185">Reference proteome</keyword>
<dbReference type="Gene3D" id="3.40.50.720">
    <property type="entry name" value="NAD(P)-binding Rossmann-like Domain"/>
    <property type="match status" value="1"/>
</dbReference>
<dbReference type="PANTHER" id="PTHR38015:SF1">
    <property type="entry name" value="OPINE DEHYDROGENASE DOMAIN-CONTAINING PROTEIN"/>
    <property type="match status" value="1"/>
</dbReference>
<dbReference type="InterPro" id="IPR003421">
    <property type="entry name" value="Opine_DH"/>
</dbReference>
<proteinExistence type="predicted"/>
<dbReference type="GO" id="GO:0016491">
    <property type="term" value="F:oxidoreductase activity"/>
    <property type="evidence" value="ECO:0007669"/>
    <property type="project" value="InterPro"/>
</dbReference>
<dbReference type="InterPro" id="IPR051729">
    <property type="entry name" value="Opine/Lysopine_DH"/>
</dbReference>
<feature type="domain" description="Opine dehydrogenase" evidence="1">
    <location>
        <begin position="194"/>
        <end position="338"/>
    </location>
</feature>
<dbReference type="Gene3D" id="1.10.1040.10">
    <property type="entry name" value="N-(1-d-carboxylethyl)-l-norvaline Dehydrogenase, domain 2"/>
    <property type="match status" value="1"/>
</dbReference>
<evidence type="ECO:0000259" key="1">
    <source>
        <dbReference type="Pfam" id="PF02317"/>
    </source>
</evidence>
<dbReference type="InterPro" id="IPR013328">
    <property type="entry name" value="6PGD_dom2"/>
</dbReference>
<dbReference type="Proteomes" id="UP000294292">
    <property type="component" value="Chromosome"/>
</dbReference>
<dbReference type="SUPFAM" id="SSF51735">
    <property type="entry name" value="NAD(P)-binding Rossmann-fold domains"/>
    <property type="match status" value="1"/>
</dbReference>
<reference evidence="2 3" key="1">
    <citation type="submission" date="2019-03" db="EMBL/GenBank/DDBJ databases">
        <title>Complete genome sequence of Paenisporosarcina antarctica CGMCC 1.6503T.</title>
        <authorList>
            <person name="Rong J.-C."/>
            <person name="Chi N.-Y."/>
            <person name="Zhang Q.-F."/>
        </authorList>
    </citation>
    <scope>NUCLEOTIDE SEQUENCE [LARGE SCALE GENOMIC DNA]</scope>
    <source>
        <strain evidence="2 3">CGMCC 1.6503</strain>
    </source>
</reference>
<dbReference type="Pfam" id="PF02317">
    <property type="entry name" value="Octopine_DH"/>
    <property type="match status" value="1"/>
</dbReference>
<protein>
    <recommendedName>
        <fullName evidence="1">Opine dehydrogenase domain-containing protein</fullName>
    </recommendedName>
</protein>
<dbReference type="OrthoDB" id="1073746at2"/>
<dbReference type="KEGG" id="panc:E2636_15760"/>
<dbReference type="EMBL" id="CP038015">
    <property type="protein sequence ID" value="QBP42512.1"/>
    <property type="molecule type" value="Genomic_DNA"/>
</dbReference>
<dbReference type="AlphaFoldDB" id="A0A4P7A124"/>
<evidence type="ECO:0000313" key="3">
    <source>
        <dbReference type="Proteomes" id="UP000294292"/>
    </source>
</evidence>
<accession>A0A4P7A124</accession>
<dbReference type="SUPFAM" id="SSF48179">
    <property type="entry name" value="6-phosphogluconate dehydrogenase C-terminal domain-like"/>
    <property type="match status" value="1"/>
</dbReference>
<organism evidence="2 3">
    <name type="scientific">Paenisporosarcina antarctica</name>
    <dbReference type="NCBI Taxonomy" id="417367"/>
    <lineage>
        <taxon>Bacteria</taxon>
        <taxon>Bacillati</taxon>
        <taxon>Bacillota</taxon>
        <taxon>Bacilli</taxon>
        <taxon>Bacillales</taxon>
        <taxon>Caryophanaceae</taxon>
        <taxon>Paenisporosarcina</taxon>
    </lineage>
</organism>
<name>A0A4P7A124_9BACL</name>